<dbReference type="Gramene" id="rna-AYBTSS11_LOCUS30826">
    <property type="protein sequence ID" value="CAJ1978630.1"/>
    <property type="gene ID" value="gene-AYBTSS11_LOCUS30826"/>
</dbReference>
<sequence length="81" mass="9159">MEVVEICSNGGVETGAHIEEVVKEMVVVVTYGHAVVEETDVLLVERVVEEIYDHKVGLLGYMVVLDMMVGHNKTYHQHQHR</sequence>
<evidence type="ECO:0000313" key="2">
    <source>
        <dbReference type="Proteomes" id="UP001189624"/>
    </source>
</evidence>
<keyword evidence="2" id="KW-1185">Reference proteome</keyword>
<proteinExistence type="predicted"/>
<name>A0AA86W4R4_9FABA</name>
<dbReference type="Proteomes" id="UP001189624">
    <property type="component" value="Chromosome 11"/>
</dbReference>
<reference evidence="1" key="1">
    <citation type="submission" date="2023-10" db="EMBL/GenBank/DDBJ databases">
        <authorList>
            <person name="Domelevo Entfellner J.-B."/>
        </authorList>
    </citation>
    <scope>NUCLEOTIDE SEQUENCE</scope>
</reference>
<evidence type="ECO:0000313" key="1">
    <source>
        <dbReference type="EMBL" id="CAJ1978630.1"/>
    </source>
</evidence>
<gene>
    <name evidence="1" type="ORF">AYBTSS11_LOCUS30826</name>
</gene>
<dbReference type="EMBL" id="OY731408">
    <property type="protein sequence ID" value="CAJ1978630.1"/>
    <property type="molecule type" value="Genomic_DNA"/>
</dbReference>
<organism evidence="1 2">
    <name type="scientific">Sphenostylis stenocarpa</name>
    <dbReference type="NCBI Taxonomy" id="92480"/>
    <lineage>
        <taxon>Eukaryota</taxon>
        <taxon>Viridiplantae</taxon>
        <taxon>Streptophyta</taxon>
        <taxon>Embryophyta</taxon>
        <taxon>Tracheophyta</taxon>
        <taxon>Spermatophyta</taxon>
        <taxon>Magnoliopsida</taxon>
        <taxon>eudicotyledons</taxon>
        <taxon>Gunneridae</taxon>
        <taxon>Pentapetalae</taxon>
        <taxon>rosids</taxon>
        <taxon>fabids</taxon>
        <taxon>Fabales</taxon>
        <taxon>Fabaceae</taxon>
        <taxon>Papilionoideae</taxon>
        <taxon>50 kb inversion clade</taxon>
        <taxon>NPAAA clade</taxon>
        <taxon>indigoferoid/millettioid clade</taxon>
        <taxon>Phaseoleae</taxon>
        <taxon>Sphenostylis</taxon>
    </lineage>
</organism>
<dbReference type="AlphaFoldDB" id="A0AA86W4R4"/>
<protein>
    <submittedName>
        <fullName evidence="1">Uncharacterized protein</fullName>
    </submittedName>
</protein>
<accession>A0AA86W4R4</accession>